<evidence type="ECO:0000313" key="1">
    <source>
        <dbReference type="EMBL" id="BBH54082.1"/>
    </source>
</evidence>
<dbReference type="EMBL" id="AP019368">
    <property type="protein sequence ID" value="BBH54082.1"/>
    <property type="molecule type" value="Genomic_DNA"/>
</dbReference>
<protein>
    <submittedName>
        <fullName evidence="1">Uncharacterized protein</fullName>
    </submittedName>
</protein>
<gene>
    <name evidence="1" type="ORF">JCM31447_25390</name>
</gene>
<accession>A0A4P2VYK9</accession>
<reference evidence="1 2" key="1">
    <citation type="submission" date="2018-12" db="EMBL/GenBank/DDBJ databases">
        <title>Rubrispira sanarue gen. nov., sp., nov., a member of the order Silvanigrellales, isolated from a brackish lake in Hamamatsu Japan.</title>
        <authorList>
            <person name="Maejima Y."/>
            <person name="Iino T."/>
            <person name="Muraguchi Y."/>
            <person name="Fukuda K."/>
            <person name="Nojiri H."/>
            <person name="Ohkuma M."/>
            <person name="Moriuchi R."/>
            <person name="Dohra H."/>
            <person name="Kimbara K."/>
            <person name="Shintani M."/>
        </authorList>
    </citation>
    <scope>NUCLEOTIDE SEQUENCE [LARGE SCALE GENOMIC DNA]</scope>
    <source>
        <strain evidence="1 2">RF1110005</strain>
    </source>
</reference>
<proteinExistence type="predicted"/>
<sequence>MFLKMPLKKYRYVINCNPKCQVYIEDNFLLYSERKTYDEIDPNINSLLNLFFKDYLRYFYPDLLPNQYNKFASDNRVNVACSSKEKFNHWENKYNEFQRYK</sequence>
<dbReference type="Proteomes" id="UP000291236">
    <property type="component" value="Chromosome"/>
</dbReference>
<keyword evidence="2" id="KW-1185">Reference proteome</keyword>
<organism evidence="1 2">
    <name type="scientific">Fluviispira sanaruensis</name>
    <dbReference type="NCBI Taxonomy" id="2493639"/>
    <lineage>
        <taxon>Bacteria</taxon>
        <taxon>Pseudomonadati</taxon>
        <taxon>Bdellovibrionota</taxon>
        <taxon>Oligoflexia</taxon>
        <taxon>Silvanigrellales</taxon>
        <taxon>Silvanigrellaceae</taxon>
        <taxon>Fluviispira</taxon>
    </lineage>
</organism>
<dbReference type="KEGG" id="sbf:JCM31447_25390"/>
<name>A0A4P2VYK9_FLUSA</name>
<dbReference type="AlphaFoldDB" id="A0A4P2VYK9"/>
<evidence type="ECO:0000313" key="2">
    <source>
        <dbReference type="Proteomes" id="UP000291236"/>
    </source>
</evidence>